<name>A0A8B6G0F5_MYTGA</name>
<evidence type="ECO:0000313" key="1">
    <source>
        <dbReference type="EMBL" id="VDI56990.1"/>
    </source>
</evidence>
<evidence type="ECO:0008006" key="3">
    <source>
        <dbReference type="Google" id="ProtNLM"/>
    </source>
</evidence>
<dbReference type="OrthoDB" id="6150687at2759"/>
<accession>A0A8B6G0F5</accession>
<comment type="caution">
    <text evidence="1">The sequence shown here is derived from an EMBL/GenBank/DDBJ whole genome shotgun (WGS) entry which is preliminary data.</text>
</comment>
<gene>
    <name evidence="1" type="ORF">MGAL_10B061889</name>
</gene>
<dbReference type="SUPFAM" id="SSF56219">
    <property type="entry name" value="DNase I-like"/>
    <property type="match status" value="1"/>
</dbReference>
<proteinExistence type="predicted"/>
<sequence length="560" mass="64159">MFYVCVVYLPPEFSARSVNAHNFFDVLMEQIYSIPKGNSFYLCGDFNSRLGLSVVDYCVVPYESLCHYKNFKVIRASVLCNKSAQPGSFRANHIPDHSVLCWEFETNFDNINEICSIDLSHSAHNSLNQQNNTYVSYDVKNIPNDWMTNNDILDKINMCIDNIQCSKGRQFEVDKLYNNFVEILHSEMNDKLETKVKVLNSTNNRKRRIKKPWWNDKLTNKWNIVCTAERDYVTCKQGSLKQQLRKDFVDKRKDFDKLTQKYKRQYWYRCQEELVNFSDNDTNQFWRRIGQIGIGNERQMRIPNEVTLDDGTISNNLETVLNKWKSSFHSLLNPNVDATDYNKVENCILKENIICIDLDKEITIDEVHKVVMNAKNCKSAGIDLIQAEFCKNISIISILHKLFNLCFSSGIDDLKNSFTNLLLALMASLVTQYDIQEYAIIKYNGTCNVQFNEDTQDDKTCYEAFEDNASIPDHTKAEIKEECGDLDIAYVKANKASKKDHVVIIGTLVDVATGGDGGAIDVISVGTMSFAAIGLENSNAASNIQYFCLISTITVYIKMI</sequence>
<reference evidence="1" key="1">
    <citation type="submission" date="2018-11" db="EMBL/GenBank/DDBJ databases">
        <authorList>
            <person name="Alioto T."/>
            <person name="Alioto T."/>
        </authorList>
    </citation>
    <scope>NUCLEOTIDE SEQUENCE</scope>
</reference>
<dbReference type="AlphaFoldDB" id="A0A8B6G0F5"/>
<protein>
    <recommendedName>
        <fullName evidence="3">Endonuclease/exonuclease/phosphatase domain-containing protein</fullName>
    </recommendedName>
</protein>
<dbReference type="InterPro" id="IPR036691">
    <property type="entry name" value="Endo/exonu/phosph_ase_sf"/>
</dbReference>
<dbReference type="Proteomes" id="UP000596742">
    <property type="component" value="Unassembled WGS sequence"/>
</dbReference>
<evidence type="ECO:0000313" key="2">
    <source>
        <dbReference type="Proteomes" id="UP000596742"/>
    </source>
</evidence>
<keyword evidence="2" id="KW-1185">Reference proteome</keyword>
<organism evidence="1 2">
    <name type="scientific">Mytilus galloprovincialis</name>
    <name type="common">Mediterranean mussel</name>
    <dbReference type="NCBI Taxonomy" id="29158"/>
    <lineage>
        <taxon>Eukaryota</taxon>
        <taxon>Metazoa</taxon>
        <taxon>Spiralia</taxon>
        <taxon>Lophotrochozoa</taxon>
        <taxon>Mollusca</taxon>
        <taxon>Bivalvia</taxon>
        <taxon>Autobranchia</taxon>
        <taxon>Pteriomorphia</taxon>
        <taxon>Mytilida</taxon>
        <taxon>Mytiloidea</taxon>
        <taxon>Mytilidae</taxon>
        <taxon>Mytilinae</taxon>
        <taxon>Mytilus</taxon>
    </lineage>
</organism>
<dbReference type="EMBL" id="UYJE01007681">
    <property type="protein sequence ID" value="VDI56990.1"/>
    <property type="molecule type" value="Genomic_DNA"/>
</dbReference>